<dbReference type="EMBL" id="JADLZT010000003">
    <property type="protein sequence ID" value="MBF6023425.1"/>
    <property type="molecule type" value="Genomic_DNA"/>
</dbReference>
<proteinExistence type="predicted"/>
<gene>
    <name evidence="1" type="ORF">IU514_05195</name>
</gene>
<dbReference type="Proteomes" id="UP001429984">
    <property type="component" value="Unassembled WGS sequence"/>
</dbReference>
<accession>A0ABS0B4A9</accession>
<name>A0ABS0B4A9_9GAMM</name>
<evidence type="ECO:0000313" key="2">
    <source>
        <dbReference type="Proteomes" id="UP001429984"/>
    </source>
</evidence>
<sequence>MKRSHLFGLLGFASLVACSSGEPQPQPAPGSDRDPHGCIPSAGYSWCAKTQQCERPWELAKQRAFDNTQKAFEDFCRVPETAPGGT</sequence>
<organism evidence="1 2">
    <name type="scientific">Lysobacter niastensis</name>
    <dbReference type="NCBI Taxonomy" id="380629"/>
    <lineage>
        <taxon>Bacteria</taxon>
        <taxon>Pseudomonadati</taxon>
        <taxon>Pseudomonadota</taxon>
        <taxon>Gammaproteobacteria</taxon>
        <taxon>Lysobacterales</taxon>
        <taxon>Lysobacteraceae</taxon>
        <taxon>Lysobacter</taxon>
    </lineage>
</organism>
<evidence type="ECO:0000313" key="1">
    <source>
        <dbReference type="EMBL" id="MBF6023425.1"/>
    </source>
</evidence>
<protein>
    <submittedName>
        <fullName evidence="1">Peptidase</fullName>
    </submittedName>
</protein>
<dbReference type="PROSITE" id="PS51257">
    <property type="entry name" value="PROKAR_LIPOPROTEIN"/>
    <property type="match status" value="1"/>
</dbReference>
<reference evidence="1 2" key="1">
    <citation type="submission" date="2020-11" db="EMBL/GenBank/DDBJ databases">
        <title>Draft Genome Sequence and Secondary Metabolite Biosynthetic Potential of the Lysobacter niastensis Type strain DSM 18481.</title>
        <authorList>
            <person name="Turrini P."/>
            <person name="Artuso I."/>
            <person name="Tescari M."/>
            <person name="Lugli G.A."/>
            <person name="Frangipani E."/>
            <person name="Ventura M."/>
            <person name="Visca P."/>
        </authorList>
    </citation>
    <scope>NUCLEOTIDE SEQUENCE [LARGE SCALE GENOMIC DNA]</scope>
    <source>
        <strain evidence="1 2">DSM 18481</strain>
    </source>
</reference>
<keyword evidence="2" id="KW-1185">Reference proteome</keyword>
<comment type="caution">
    <text evidence="1">The sequence shown here is derived from an EMBL/GenBank/DDBJ whole genome shotgun (WGS) entry which is preliminary data.</text>
</comment>